<evidence type="ECO:0000256" key="4">
    <source>
        <dbReference type="ARBA" id="ARBA00022741"/>
    </source>
</evidence>
<proteinExistence type="inferred from homology"/>
<dbReference type="GO" id="GO:0032267">
    <property type="term" value="F:tRNA(Ile)-lysidine synthase activity"/>
    <property type="evidence" value="ECO:0007669"/>
    <property type="project" value="UniProtKB-EC"/>
</dbReference>
<dbReference type="Pfam" id="PF01171">
    <property type="entry name" value="ATP_bind_3"/>
    <property type="match status" value="1"/>
</dbReference>
<evidence type="ECO:0000256" key="7">
    <source>
        <dbReference type="HAMAP-Rule" id="MF_01161"/>
    </source>
</evidence>
<evidence type="ECO:0000256" key="6">
    <source>
        <dbReference type="ARBA" id="ARBA00048539"/>
    </source>
</evidence>
<dbReference type="PANTHER" id="PTHR43033">
    <property type="entry name" value="TRNA(ILE)-LYSIDINE SYNTHASE-RELATED"/>
    <property type="match status" value="1"/>
</dbReference>
<dbReference type="EC" id="6.3.4.19" evidence="7"/>
<evidence type="ECO:0000256" key="2">
    <source>
        <dbReference type="ARBA" id="ARBA00022598"/>
    </source>
</evidence>
<sequence>MGAAASCARPAGTALNGGAVAKAPAALHRARKAVGEVLDPEGLTLVACSGGADSLALAAAAAWHHGRSSGPLAAARVGGVVVDHHLHPDSAVVSGRTVSQLKGLGLDPVRIYSADVDPESALGPEAAARTGRYQAFRDAMAELGASRILLAHTRDDQAEQVLLGLARGSGTRSLAGIPPARGPFRRPLLGLSRTDTEAICRHYGLDWWQDPANSDPRFLRSKVRTQVLPYLERELAASLRDSLVRTAEIAAADADHLENQAKQVFPTVLEDPDHTGALRLKLKGLRAEPPAIRRRVIALAVAAAGGANPSFERLVAVEKLVAGSRSAGPVELEGRVTVSRGTRGTPDYGKLVVVPPSG</sequence>
<dbReference type="InterPro" id="IPR014729">
    <property type="entry name" value="Rossmann-like_a/b/a_fold"/>
</dbReference>
<dbReference type="AlphaFoldDB" id="A0A7K1UI08"/>
<dbReference type="Pfam" id="PF09179">
    <property type="entry name" value="TilS"/>
    <property type="match status" value="1"/>
</dbReference>
<name>A0A7K1UI08_9MICC</name>
<feature type="domain" description="tRNA(Ile)-lysidine synthase substrate-binding" evidence="9">
    <location>
        <begin position="280"/>
        <end position="338"/>
    </location>
</feature>
<accession>A0A7K1UI08</accession>
<evidence type="ECO:0000313" key="11">
    <source>
        <dbReference type="Proteomes" id="UP000460157"/>
    </source>
</evidence>
<dbReference type="Gene3D" id="1.20.59.20">
    <property type="match status" value="1"/>
</dbReference>
<dbReference type="NCBIfam" id="TIGR02432">
    <property type="entry name" value="lysidine_TilS_N"/>
    <property type="match status" value="1"/>
</dbReference>
<dbReference type="SUPFAM" id="SSF82829">
    <property type="entry name" value="MesJ substrate recognition domain-like"/>
    <property type="match status" value="1"/>
</dbReference>
<feature type="domain" description="tRNA(Ile)-lysidine/2-thiocytidine synthase N-terminal" evidence="8">
    <location>
        <begin position="44"/>
        <end position="225"/>
    </location>
</feature>
<gene>
    <name evidence="7 10" type="primary">tilS</name>
    <name evidence="10" type="ORF">GNZ21_07010</name>
</gene>
<dbReference type="InterPro" id="IPR011063">
    <property type="entry name" value="TilS/TtcA_N"/>
</dbReference>
<evidence type="ECO:0000259" key="8">
    <source>
        <dbReference type="Pfam" id="PF01171"/>
    </source>
</evidence>
<evidence type="ECO:0000256" key="3">
    <source>
        <dbReference type="ARBA" id="ARBA00022694"/>
    </source>
</evidence>
<comment type="domain">
    <text evidence="7">The N-terminal region contains the highly conserved SGGXDS motif, predicted to be a P-loop motif involved in ATP binding.</text>
</comment>
<dbReference type="SUPFAM" id="SSF52402">
    <property type="entry name" value="Adenine nucleotide alpha hydrolases-like"/>
    <property type="match status" value="1"/>
</dbReference>
<dbReference type="HAMAP" id="MF_01161">
    <property type="entry name" value="tRNA_Ile_lys_synt"/>
    <property type="match status" value="1"/>
</dbReference>
<dbReference type="GO" id="GO:0006400">
    <property type="term" value="P:tRNA modification"/>
    <property type="evidence" value="ECO:0007669"/>
    <property type="project" value="UniProtKB-UniRule"/>
</dbReference>
<evidence type="ECO:0000256" key="1">
    <source>
        <dbReference type="ARBA" id="ARBA00022490"/>
    </source>
</evidence>
<dbReference type="Gene3D" id="3.40.50.620">
    <property type="entry name" value="HUPs"/>
    <property type="match status" value="1"/>
</dbReference>
<keyword evidence="11" id="KW-1185">Reference proteome</keyword>
<keyword evidence="1 7" id="KW-0963">Cytoplasm</keyword>
<evidence type="ECO:0000256" key="5">
    <source>
        <dbReference type="ARBA" id="ARBA00022840"/>
    </source>
</evidence>
<keyword evidence="5 7" id="KW-0067">ATP-binding</keyword>
<comment type="similarity">
    <text evidence="7">Belongs to the tRNA(Ile)-lysidine synthase family.</text>
</comment>
<evidence type="ECO:0000259" key="9">
    <source>
        <dbReference type="Pfam" id="PF09179"/>
    </source>
</evidence>
<organism evidence="10 11">
    <name type="scientific">Nesterenkonia alkaliphila</name>
    <dbReference type="NCBI Taxonomy" id="1463631"/>
    <lineage>
        <taxon>Bacteria</taxon>
        <taxon>Bacillati</taxon>
        <taxon>Actinomycetota</taxon>
        <taxon>Actinomycetes</taxon>
        <taxon>Micrococcales</taxon>
        <taxon>Micrococcaceae</taxon>
        <taxon>Nesterenkonia</taxon>
    </lineage>
</organism>
<keyword evidence="2 7" id="KW-0436">Ligase</keyword>
<dbReference type="GO" id="GO:0005524">
    <property type="term" value="F:ATP binding"/>
    <property type="evidence" value="ECO:0007669"/>
    <property type="project" value="UniProtKB-UniRule"/>
</dbReference>
<dbReference type="EMBL" id="WRPM01000049">
    <property type="protein sequence ID" value="MVT26107.1"/>
    <property type="molecule type" value="Genomic_DNA"/>
</dbReference>
<dbReference type="InterPro" id="IPR015262">
    <property type="entry name" value="tRNA_Ile_lys_synt_subst-bd"/>
</dbReference>
<comment type="caution">
    <text evidence="10">The sequence shown here is derived from an EMBL/GenBank/DDBJ whole genome shotgun (WGS) entry which is preliminary data.</text>
</comment>
<comment type="function">
    <text evidence="7">Ligates lysine onto the cytidine present at position 34 of the AUA codon-specific tRNA(Ile) that contains the anticodon CAU, in an ATP-dependent manner. Cytidine is converted to lysidine, thus changing the amino acid specificity of the tRNA from methionine to isoleucine.</text>
</comment>
<dbReference type="PANTHER" id="PTHR43033:SF1">
    <property type="entry name" value="TRNA(ILE)-LYSIDINE SYNTHASE-RELATED"/>
    <property type="match status" value="1"/>
</dbReference>
<reference evidence="10 11" key="1">
    <citation type="submission" date="2019-12" db="EMBL/GenBank/DDBJ databases">
        <title>Nesterenkonia muleiensis sp. nov., a novel actinobacterium isolated from sap of Populus euphratica.</title>
        <authorList>
            <person name="Wang R."/>
        </authorList>
    </citation>
    <scope>NUCLEOTIDE SEQUENCE [LARGE SCALE GENOMIC DNA]</scope>
    <source>
        <strain evidence="10 11">F10</strain>
    </source>
</reference>
<keyword evidence="4 7" id="KW-0547">Nucleotide-binding</keyword>
<protein>
    <recommendedName>
        <fullName evidence="7">tRNA(Ile)-lysidine synthase</fullName>
        <ecNumber evidence="7">6.3.4.19</ecNumber>
    </recommendedName>
    <alternativeName>
        <fullName evidence="7">tRNA(Ile)-2-lysyl-cytidine synthase</fullName>
    </alternativeName>
    <alternativeName>
        <fullName evidence="7">tRNA(Ile)-lysidine synthetase</fullName>
    </alternativeName>
</protein>
<comment type="catalytic activity">
    <reaction evidence="6 7">
        <text>cytidine(34) in tRNA(Ile2) + L-lysine + ATP = lysidine(34) in tRNA(Ile2) + AMP + diphosphate + H(+)</text>
        <dbReference type="Rhea" id="RHEA:43744"/>
        <dbReference type="Rhea" id="RHEA-COMP:10625"/>
        <dbReference type="Rhea" id="RHEA-COMP:10670"/>
        <dbReference type="ChEBI" id="CHEBI:15378"/>
        <dbReference type="ChEBI" id="CHEBI:30616"/>
        <dbReference type="ChEBI" id="CHEBI:32551"/>
        <dbReference type="ChEBI" id="CHEBI:33019"/>
        <dbReference type="ChEBI" id="CHEBI:82748"/>
        <dbReference type="ChEBI" id="CHEBI:83665"/>
        <dbReference type="ChEBI" id="CHEBI:456215"/>
        <dbReference type="EC" id="6.3.4.19"/>
    </reaction>
</comment>
<comment type="subcellular location">
    <subcellularLocation>
        <location evidence="7">Cytoplasm</location>
    </subcellularLocation>
</comment>
<dbReference type="Proteomes" id="UP000460157">
    <property type="component" value="Unassembled WGS sequence"/>
</dbReference>
<feature type="binding site" evidence="7">
    <location>
        <begin position="49"/>
        <end position="54"/>
    </location>
    <ligand>
        <name>ATP</name>
        <dbReference type="ChEBI" id="CHEBI:30616"/>
    </ligand>
</feature>
<dbReference type="GO" id="GO:0005737">
    <property type="term" value="C:cytoplasm"/>
    <property type="evidence" value="ECO:0007669"/>
    <property type="project" value="UniProtKB-SubCell"/>
</dbReference>
<dbReference type="OrthoDB" id="5244702at2"/>
<dbReference type="InterPro" id="IPR012094">
    <property type="entry name" value="tRNA_Ile_lys_synt"/>
</dbReference>
<evidence type="ECO:0000313" key="10">
    <source>
        <dbReference type="EMBL" id="MVT26107.1"/>
    </source>
</evidence>
<dbReference type="CDD" id="cd01992">
    <property type="entry name" value="TilS_N"/>
    <property type="match status" value="1"/>
</dbReference>
<dbReference type="InterPro" id="IPR012795">
    <property type="entry name" value="tRNA_Ile_lys_synt_N"/>
</dbReference>
<keyword evidence="3 7" id="KW-0819">tRNA processing</keyword>